<organism evidence="6 7">
    <name type="scientific">Aciduliprofundum boonei (strain DSM 19572 / T469)</name>
    <dbReference type="NCBI Taxonomy" id="439481"/>
    <lineage>
        <taxon>Archaea</taxon>
        <taxon>Methanobacteriati</taxon>
        <taxon>Thermoplasmatota</taxon>
        <taxon>DHVE2 group</taxon>
        <taxon>Candidatus Aciduliprofundum</taxon>
    </lineage>
</organism>
<accession>D3TC14</accession>
<dbReference type="GO" id="GO:0051539">
    <property type="term" value="F:4 iron, 4 sulfur cluster binding"/>
    <property type="evidence" value="ECO:0007669"/>
    <property type="project" value="UniProtKB-KW"/>
</dbReference>
<dbReference type="EMBL" id="CP001941">
    <property type="protein sequence ID" value="ADD08099.1"/>
    <property type="molecule type" value="Genomic_DNA"/>
</dbReference>
<evidence type="ECO:0000256" key="2">
    <source>
        <dbReference type="ARBA" id="ARBA00022723"/>
    </source>
</evidence>
<dbReference type="SUPFAM" id="SSF52540">
    <property type="entry name" value="P-loop containing nucleoside triphosphate hydrolases"/>
    <property type="match status" value="1"/>
</dbReference>
<dbReference type="GO" id="GO:0005525">
    <property type="term" value="F:GTP binding"/>
    <property type="evidence" value="ECO:0007669"/>
    <property type="project" value="InterPro"/>
</dbReference>
<evidence type="ECO:0000313" key="6">
    <source>
        <dbReference type="EMBL" id="ADD08099.1"/>
    </source>
</evidence>
<evidence type="ECO:0000256" key="1">
    <source>
        <dbReference type="ARBA" id="ARBA00022485"/>
    </source>
</evidence>
<dbReference type="AlphaFoldDB" id="D3TC14"/>
<keyword evidence="7" id="KW-1185">Reference proteome</keyword>
<keyword evidence="1" id="KW-0004">4Fe-4S</keyword>
<evidence type="ECO:0000256" key="4">
    <source>
        <dbReference type="ARBA" id="ARBA00023014"/>
    </source>
</evidence>
<keyword evidence="4" id="KW-0411">Iron-sulfur</keyword>
<dbReference type="Pfam" id="PF03205">
    <property type="entry name" value="MobB"/>
    <property type="match status" value="1"/>
</dbReference>
<dbReference type="Pfam" id="PF04060">
    <property type="entry name" value="FeS"/>
    <property type="match status" value="1"/>
</dbReference>
<dbReference type="PROSITE" id="PS51656">
    <property type="entry name" value="4FE4S"/>
    <property type="match status" value="1"/>
</dbReference>
<protein>
    <submittedName>
        <fullName evidence="6">Molybdopterin-guanine dinucleotide biosynthesis protein B</fullName>
    </submittedName>
</protein>
<dbReference type="NCBIfam" id="TIGR00176">
    <property type="entry name" value="mobB"/>
    <property type="match status" value="1"/>
</dbReference>
<dbReference type="Proteomes" id="UP000001400">
    <property type="component" value="Chromosome"/>
</dbReference>
<dbReference type="InterPro" id="IPR052539">
    <property type="entry name" value="MGD_biosynthesis_adapter"/>
</dbReference>
<evidence type="ECO:0000259" key="5">
    <source>
        <dbReference type="PROSITE" id="PS51656"/>
    </source>
</evidence>
<dbReference type="HOGENOM" id="CLU_068199_0_1_2"/>
<feature type="domain" description="4Fe-4S" evidence="5">
    <location>
        <begin position="128"/>
        <end position="187"/>
    </location>
</feature>
<evidence type="ECO:0000313" key="7">
    <source>
        <dbReference type="Proteomes" id="UP000001400"/>
    </source>
</evidence>
<dbReference type="Gene3D" id="3.40.50.300">
    <property type="entry name" value="P-loop containing nucleotide triphosphate hydrolases"/>
    <property type="match status" value="1"/>
</dbReference>
<dbReference type="KEGG" id="abi:Aboo_0288"/>
<dbReference type="PANTHER" id="PTHR40072:SF1">
    <property type="entry name" value="MOLYBDOPTERIN-GUANINE DINUCLEOTIDE BIOSYNTHESIS ADAPTER PROTEIN"/>
    <property type="match status" value="1"/>
</dbReference>
<dbReference type="InterPro" id="IPR027417">
    <property type="entry name" value="P-loop_NTPase"/>
</dbReference>
<dbReference type="InterPro" id="IPR007202">
    <property type="entry name" value="4Fe-4S_dom"/>
</dbReference>
<keyword evidence="2" id="KW-0479">Metal-binding</keyword>
<name>D3TC14_ACIB4</name>
<dbReference type="GO" id="GO:0006777">
    <property type="term" value="P:Mo-molybdopterin cofactor biosynthetic process"/>
    <property type="evidence" value="ECO:0007669"/>
    <property type="project" value="InterPro"/>
</dbReference>
<dbReference type="GO" id="GO:0046872">
    <property type="term" value="F:metal ion binding"/>
    <property type="evidence" value="ECO:0007669"/>
    <property type="project" value="UniProtKB-KW"/>
</dbReference>
<sequence length="227" mass="26141">MIRLYLGFCGYSNSGKTSMIVELLHRLKDYKIAVVKHTPHGIDMQDKDSKRFREAGAMEVVLLGNEQVHIKNASSLFPLLKSLEHYDIILVEGFKSYKFLPKICLGDAECENCIMRNPKIEDVVEHIERELKIERIMKELPNFNCGECNHKNCREMAEVIYRGEDNFKNCRYWNPNAVISVRVNGKDIYMGKFAQDIVIKTITGMLSAFKGVGDIEEVEIKYRVKGE</sequence>
<keyword evidence="3" id="KW-0408">Iron</keyword>
<gene>
    <name evidence="6" type="ordered locus">Aboo_0288</name>
</gene>
<dbReference type="InterPro" id="IPR004435">
    <property type="entry name" value="MobB_dom"/>
</dbReference>
<dbReference type="PANTHER" id="PTHR40072">
    <property type="entry name" value="MOLYBDOPTERIN-GUANINE DINUCLEOTIDE BIOSYNTHESIS ADAPTER PROTEIN-RELATED"/>
    <property type="match status" value="1"/>
</dbReference>
<proteinExistence type="predicted"/>
<evidence type="ECO:0000256" key="3">
    <source>
        <dbReference type="ARBA" id="ARBA00023004"/>
    </source>
</evidence>
<reference evidence="6" key="1">
    <citation type="submission" date="2010-02" db="EMBL/GenBank/DDBJ databases">
        <title>Complete sequence of Aciduliprofundum boonei T469.</title>
        <authorList>
            <consortium name="US DOE Joint Genome Institute"/>
            <person name="Lucas S."/>
            <person name="Copeland A."/>
            <person name="Lapidus A."/>
            <person name="Cheng J.-F."/>
            <person name="Bruce D."/>
            <person name="Goodwin L."/>
            <person name="Pitluck S."/>
            <person name="Saunders E."/>
            <person name="Detter J.C."/>
            <person name="Han C."/>
            <person name="Tapia R."/>
            <person name="Land M."/>
            <person name="Hauser L."/>
            <person name="Kyrpides N."/>
            <person name="Mikhailova N."/>
            <person name="Flores G."/>
            <person name="Reysenbach A.-L."/>
            <person name="Woyke T."/>
        </authorList>
    </citation>
    <scope>NUCLEOTIDE SEQUENCE</scope>
    <source>
        <strain evidence="6">T469</strain>
    </source>
</reference>